<feature type="domain" description="C2H2-type" evidence="4">
    <location>
        <begin position="20"/>
        <end position="49"/>
    </location>
</feature>
<dbReference type="PROSITE" id="PS50297">
    <property type="entry name" value="ANK_REP_REGION"/>
    <property type="match status" value="1"/>
</dbReference>
<reference evidence="5 6" key="1">
    <citation type="submission" date="2023-11" db="EMBL/GenBank/DDBJ databases">
        <title>An acidophilic fungus is an integral part of prey digestion in a carnivorous sundew plant.</title>
        <authorList>
            <person name="Tsai I.J."/>
        </authorList>
    </citation>
    <scope>NUCLEOTIDE SEQUENCE [LARGE SCALE GENOMIC DNA]</scope>
    <source>
        <strain evidence="5">169a</strain>
    </source>
</reference>
<gene>
    <name evidence="5" type="ORF">R9X50_00371300</name>
</gene>
<feature type="repeat" description="ANK" evidence="1">
    <location>
        <begin position="684"/>
        <end position="716"/>
    </location>
</feature>
<dbReference type="InterPro" id="IPR036236">
    <property type="entry name" value="Znf_C2H2_sf"/>
</dbReference>
<dbReference type="SMART" id="SM00248">
    <property type="entry name" value="ANK"/>
    <property type="match status" value="7"/>
</dbReference>
<feature type="domain" description="C2H2-type" evidence="4">
    <location>
        <begin position="56"/>
        <end position="84"/>
    </location>
</feature>
<dbReference type="InterPro" id="IPR036770">
    <property type="entry name" value="Ankyrin_rpt-contain_sf"/>
</dbReference>
<dbReference type="SUPFAM" id="SSF57667">
    <property type="entry name" value="beta-beta-alpha zinc fingers"/>
    <property type="match status" value="1"/>
</dbReference>
<feature type="region of interest" description="Disordered" evidence="3">
    <location>
        <begin position="148"/>
        <end position="191"/>
    </location>
</feature>
<evidence type="ECO:0000259" key="4">
    <source>
        <dbReference type="PROSITE" id="PS50157"/>
    </source>
</evidence>
<dbReference type="PROSITE" id="PS50088">
    <property type="entry name" value="ANK_REPEAT"/>
    <property type="match status" value="3"/>
</dbReference>
<dbReference type="Proteomes" id="UP001303373">
    <property type="component" value="Chromosome 5"/>
</dbReference>
<dbReference type="PANTHER" id="PTHR46224:SF64">
    <property type="entry name" value="IQ MOTIF AND ANKYRIN REPEAT DOMAIN-CONTAINING PROTEIN 1"/>
    <property type="match status" value="1"/>
</dbReference>
<dbReference type="Pfam" id="PF12874">
    <property type="entry name" value="zf-met"/>
    <property type="match status" value="1"/>
</dbReference>
<dbReference type="Gene3D" id="1.25.40.20">
    <property type="entry name" value="Ankyrin repeat-containing domain"/>
    <property type="match status" value="1"/>
</dbReference>
<feature type="region of interest" description="Disordered" evidence="3">
    <location>
        <begin position="37"/>
        <end position="129"/>
    </location>
</feature>
<accession>A0AAQ3M6P3</accession>
<feature type="compositionally biased region" description="Low complexity" evidence="3">
    <location>
        <begin position="155"/>
        <end position="166"/>
    </location>
</feature>
<dbReference type="InterPro" id="IPR002110">
    <property type="entry name" value="Ankyrin_rpt"/>
</dbReference>
<evidence type="ECO:0000256" key="3">
    <source>
        <dbReference type="SAM" id="MobiDB-lite"/>
    </source>
</evidence>
<feature type="compositionally biased region" description="Polar residues" evidence="3">
    <location>
        <begin position="48"/>
        <end position="65"/>
    </location>
</feature>
<keyword evidence="2" id="KW-0862">Zinc</keyword>
<dbReference type="AlphaFoldDB" id="A0AAQ3M6P3"/>
<dbReference type="PROSITE" id="PS00028">
    <property type="entry name" value="ZINC_FINGER_C2H2_1"/>
    <property type="match status" value="2"/>
</dbReference>
<sequence>MAMAVEHDGAVMSANGRMSYRCEACNKSYTERRALARHRHSDLHRRTTNQPLTQKYPCSTCGKTFQRNHDRQRHENEMHKGLKRSGITKREHEKSDADDAPRRKVKRTHSARGSVSLSQPPRPPPVSNWQYWNEESAAVVTPWCIEPTESRSKSSHSSKTGTSWSHASSVSPRATPSLRAPSESNSLNLPPANLRGQTWFADESSSDDESLDVLMKDTPLSQLSLRTMSSAGDSAIDMSQDREAKFPSITTLDFRDFDPASAKAAMSSQVSLIESTRALQIPPRHATSSTLLMRGKVRRIGLRSRDTTRCIFCKDVFEDEPEKLLPHLQKHLDMLKRDTFKCALCDLPFANEADLRSHTTSAKSKGNCGIDFEHTTPCTGHHPFVPGDDAHTNPDNVDANRMRATLTNWEQAQLQSYIAEINELIEAREKRVSSVFSIEALMRRSRNSVASFAFSVATHTSAPCDIDVDGKLDVQGISRHFKGLKIRGEDGADGKSSSDRLHHTTKKLRKGILDPSTEESLQKQLSDAAIAGNYIKIIRLNALGASPNIFYYQHSILAGAAEHADVATMQLLVSKGASIHMMDNQYGTPLSAAAFAGKVANAKWLLDEGSDIHRAGGQFGCPLSSAVAGNNLDMVALLIAHGADVHQLGGEFGSPFSTAVAKSSQAVVELLLKHGASVNAEGGREGSPLGVAVWHGRIELIRYLISKGAKINVLGGLHGTPLCSAIARMGAGSGFHHIVGFLVENGADVNLEGILGTPLRVAAERAGVPHMPKIVRMLLKYGASVHASNPQTSALMKAKASRVFWLQKVEAVEYDHSNNERSVKSSSEIITILRQAGAVDFDHRMEMTGTIDWNQPISRPSVGRVF</sequence>
<keyword evidence="2" id="KW-0479">Metal-binding</keyword>
<organism evidence="5 6">
    <name type="scientific">Acrodontium crateriforme</name>
    <dbReference type="NCBI Taxonomy" id="150365"/>
    <lineage>
        <taxon>Eukaryota</taxon>
        <taxon>Fungi</taxon>
        <taxon>Dikarya</taxon>
        <taxon>Ascomycota</taxon>
        <taxon>Pezizomycotina</taxon>
        <taxon>Dothideomycetes</taxon>
        <taxon>Dothideomycetidae</taxon>
        <taxon>Mycosphaerellales</taxon>
        <taxon>Teratosphaeriaceae</taxon>
        <taxon>Acrodontium</taxon>
    </lineage>
</organism>
<name>A0AAQ3M6P3_9PEZI</name>
<keyword evidence="2" id="KW-0863">Zinc-finger</keyword>
<evidence type="ECO:0000313" key="6">
    <source>
        <dbReference type="Proteomes" id="UP001303373"/>
    </source>
</evidence>
<evidence type="ECO:0000256" key="1">
    <source>
        <dbReference type="PROSITE-ProRule" id="PRU00023"/>
    </source>
</evidence>
<keyword evidence="1" id="KW-0040">ANK repeat</keyword>
<dbReference type="Pfam" id="PF12796">
    <property type="entry name" value="Ank_2"/>
    <property type="match status" value="1"/>
</dbReference>
<protein>
    <recommendedName>
        <fullName evidence="4">C2H2-type domain-containing protein</fullName>
    </recommendedName>
</protein>
<dbReference type="SMART" id="SM00355">
    <property type="entry name" value="ZnF_C2H2"/>
    <property type="match status" value="4"/>
</dbReference>
<feature type="repeat" description="ANK" evidence="1">
    <location>
        <begin position="651"/>
        <end position="683"/>
    </location>
</feature>
<feature type="compositionally biased region" description="Basic and acidic residues" evidence="3">
    <location>
        <begin position="67"/>
        <end position="80"/>
    </location>
</feature>
<dbReference type="InterPro" id="IPR051616">
    <property type="entry name" value="Cul2-RING_E3_ligase_SR"/>
</dbReference>
<dbReference type="PROSITE" id="PS50157">
    <property type="entry name" value="ZINC_FINGER_C2H2_2"/>
    <property type="match status" value="2"/>
</dbReference>
<dbReference type="InterPro" id="IPR013087">
    <property type="entry name" value="Znf_C2H2_type"/>
</dbReference>
<dbReference type="PANTHER" id="PTHR46224">
    <property type="entry name" value="ANKYRIN REPEAT FAMILY PROTEIN"/>
    <property type="match status" value="1"/>
</dbReference>
<evidence type="ECO:0000256" key="2">
    <source>
        <dbReference type="PROSITE-ProRule" id="PRU00042"/>
    </source>
</evidence>
<dbReference type="EMBL" id="CP138584">
    <property type="protein sequence ID" value="WPH00881.1"/>
    <property type="molecule type" value="Genomic_DNA"/>
</dbReference>
<proteinExistence type="predicted"/>
<feature type="repeat" description="ANK" evidence="1">
    <location>
        <begin position="757"/>
        <end position="790"/>
    </location>
</feature>
<feature type="compositionally biased region" description="Basic residues" evidence="3">
    <location>
        <begin position="37"/>
        <end position="47"/>
    </location>
</feature>
<dbReference type="Gene3D" id="3.30.160.60">
    <property type="entry name" value="Classic Zinc Finger"/>
    <property type="match status" value="1"/>
</dbReference>
<dbReference type="SUPFAM" id="SSF48403">
    <property type="entry name" value="Ankyrin repeat"/>
    <property type="match status" value="1"/>
</dbReference>
<evidence type="ECO:0000313" key="5">
    <source>
        <dbReference type="EMBL" id="WPH00881.1"/>
    </source>
</evidence>
<feature type="compositionally biased region" description="Basic and acidic residues" evidence="3">
    <location>
        <begin position="88"/>
        <end position="102"/>
    </location>
</feature>
<dbReference type="GO" id="GO:0008270">
    <property type="term" value="F:zinc ion binding"/>
    <property type="evidence" value="ECO:0007669"/>
    <property type="project" value="UniProtKB-KW"/>
</dbReference>
<keyword evidence="6" id="KW-1185">Reference proteome</keyword>